<evidence type="ECO:0000313" key="6">
    <source>
        <dbReference type="Proteomes" id="UP000195331"/>
    </source>
</evidence>
<geneLocation type="plasmid" evidence="5 6">
    <name>unnamed4</name>
</geneLocation>
<dbReference type="InterPro" id="IPR025734">
    <property type="entry name" value="EspG"/>
</dbReference>
<evidence type="ECO:0000313" key="5">
    <source>
        <dbReference type="EMBL" id="ART74538.1"/>
    </source>
</evidence>
<dbReference type="AlphaFoldDB" id="A0A1Y0CGX4"/>
<gene>
    <name evidence="5" type="ORF">BTO20_38770</name>
</gene>
<protein>
    <submittedName>
        <fullName evidence="5">ESX secretion-associated protein EspG</fullName>
    </submittedName>
</protein>
<dbReference type="OrthoDB" id="3681944at2"/>
<evidence type="ECO:0000256" key="4">
    <source>
        <dbReference type="ARBA" id="ARBA00023186"/>
    </source>
</evidence>
<dbReference type="EMBL" id="CP020813">
    <property type="protein sequence ID" value="ART74538.1"/>
    <property type="molecule type" value="Genomic_DNA"/>
</dbReference>
<proteinExistence type="inferred from homology"/>
<comment type="subcellular location">
    <subcellularLocation>
        <location evidence="1">Cytoplasm</location>
    </subcellularLocation>
</comment>
<name>A0A1Y0CGX4_9MYCO</name>
<accession>A0A1Y0CGX4</accession>
<comment type="similarity">
    <text evidence="2">Belongs to the EspG family.</text>
</comment>
<sequence length="280" mass="30436">MPPLRWDNDAMTAAEEPTSHDGFEISVDEAAYLVEYLDLIGLLPEVLAVYNPMTSAELVDGWKAHQHQRLTERGILTSTGALPEVAEQMRTLAHSQETLAIRITPLQQADTMLRLAIATRYGRFVVASRTRDIFLVQSVPVNAWQDAVRMTLDTNLGTAEPAPLSQTLQLSVADVNKIGAASAGEVSDLLTEMGIHPRDAAVLNAASTPTVATEITAARRVDGIVRRSATAVTILDTTHGRVMAWPHIGPDRSTWISYAAGEPHRLRTAIAGLLEQFDAE</sequence>
<dbReference type="Proteomes" id="UP000195331">
    <property type="component" value="Plasmid unnamed4"/>
</dbReference>
<dbReference type="GO" id="GO:0005737">
    <property type="term" value="C:cytoplasm"/>
    <property type="evidence" value="ECO:0007669"/>
    <property type="project" value="UniProtKB-SubCell"/>
</dbReference>
<evidence type="ECO:0000256" key="3">
    <source>
        <dbReference type="ARBA" id="ARBA00022490"/>
    </source>
</evidence>
<organism evidence="5 6">
    <name type="scientific">Mycobacterium dioxanotrophicus</name>
    <dbReference type="NCBI Taxonomy" id="482462"/>
    <lineage>
        <taxon>Bacteria</taxon>
        <taxon>Bacillati</taxon>
        <taxon>Actinomycetota</taxon>
        <taxon>Actinomycetes</taxon>
        <taxon>Mycobacteriales</taxon>
        <taxon>Mycobacteriaceae</taxon>
        <taxon>Mycobacterium</taxon>
    </lineage>
</organism>
<evidence type="ECO:0000256" key="1">
    <source>
        <dbReference type="ARBA" id="ARBA00004496"/>
    </source>
</evidence>
<keyword evidence="5" id="KW-0614">Plasmid</keyword>
<evidence type="ECO:0000256" key="2">
    <source>
        <dbReference type="ARBA" id="ARBA00006411"/>
    </source>
</evidence>
<reference evidence="5 6" key="1">
    <citation type="submission" date="2017-04" db="EMBL/GenBank/DDBJ databases">
        <title>Whole Genome Sequence of 1,4-Dioxane Degrading Bacterium Mycobacterium dioxanotrophicus PH-06.</title>
        <authorList>
            <person name="He Y."/>
        </authorList>
    </citation>
    <scope>NUCLEOTIDE SEQUENCE [LARGE SCALE GENOMIC DNA]</scope>
    <source>
        <strain evidence="5 6">PH-06</strain>
        <plasmid evidence="5 6">unnamed4</plasmid>
    </source>
</reference>
<keyword evidence="3" id="KW-0963">Cytoplasm</keyword>
<dbReference type="Pfam" id="PF14011">
    <property type="entry name" value="ESX-1_EspG"/>
    <property type="match status" value="1"/>
</dbReference>
<dbReference type="KEGG" id="mdx:BTO20_38770"/>
<keyword evidence="4" id="KW-0143">Chaperone</keyword>
<keyword evidence="6" id="KW-1185">Reference proteome</keyword>